<evidence type="ECO:0000256" key="4">
    <source>
        <dbReference type="SAM" id="MobiDB-lite"/>
    </source>
</evidence>
<evidence type="ECO:0000313" key="6">
    <source>
        <dbReference type="Proteomes" id="UP000749559"/>
    </source>
</evidence>
<comment type="subcellular location">
    <subcellularLocation>
        <location evidence="1">Cell projection</location>
    </subcellularLocation>
</comment>
<feature type="compositionally biased region" description="Polar residues" evidence="4">
    <location>
        <begin position="272"/>
        <end position="283"/>
    </location>
</feature>
<feature type="region of interest" description="Disordered" evidence="4">
    <location>
        <begin position="465"/>
        <end position="495"/>
    </location>
</feature>
<organism evidence="5 6">
    <name type="scientific">Owenia fusiformis</name>
    <name type="common">Polychaete worm</name>
    <dbReference type="NCBI Taxonomy" id="6347"/>
    <lineage>
        <taxon>Eukaryota</taxon>
        <taxon>Metazoa</taxon>
        <taxon>Spiralia</taxon>
        <taxon>Lophotrochozoa</taxon>
        <taxon>Annelida</taxon>
        <taxon>Polychaeta</taxon>
        <taxon>Sedentaria</taxon>
        <taxon>Canalipalpata</taxon>
        <taxon>Sabellida</taxon>
        <taxon>Oweniida</taxon>
        <taxon>Oweniidae</taxon>
        <taxon>Owenia</taxon>
    </lineage>
</organism>
<feature type="region of interest" description="Disordered" evidence="4">
    <location>
        <begin position="260"/>
        <end position="299"/>
    </location>
</feature>
<feature type="compositionally biased region" description="Pro residues" evidence="4">
    <location>
        <begin position="660"/>
        <end position="679"/>
    </location>
</feature>
<evidence type="ECO:0000256" key="3">
    <source>
        <dbReference type="ARBA" id="ARBA00023273"/>
    </source>
</evidence>
<feature type="region of interest" description="Disordered" evidence="4">
    <location>
        <begin position="612"/>
        <end position="737"/>
    </location>
</feature>
<keyword evidence="6" id="KW-1185">Reference proteome</keyword>
<keyword evidence="3" id="KW-0966">Cell projection</keyword>
<dbReference type="GO" id="GO:0032426">
    <property type="term" value="C:stereocilium tip"/>
    <property type="evidence" value="ECO:0007669"/>
    <property type="project" value="TreeGrafter"/>
</dbReference>
<dbReference type="GO" id="GO:0002142">
    <property type="term" value="C:stereocilia ankle link complex"/>
    <property type="evidence" value="ECO:0007669"/>
    <property type="project" value="TreeGrafter"/>
</dbReference>
<reference evidence="5" key="1">
    <citation type="submission" date="2022-03" db="EMBL/GenBank/DDBJ databases">
        <authorList>
            <person name="Martin C."/>
        </authorList>
    </citation>
    <scope>NUCLEOTIDE SEQUENCE</scope>
</reference>
<sequence length="962" mass="106775">MSMEQKNGRIIRHLAHQLLKPEECKILKTALKHFRYTGSVPFLCTSLKPLIRTPEHLLLLVELSFMLPTSLQDDFNKLCSIQYDNYERVFSSFTLNNKNHNPEIIAQDSSGLMTIVATGHDKKLLIHEPIECTPLEDIRVGEKPVETENKFSDVNIENLPPLLTLREDTESSLDEAENGNKDTRKPSVFDVLKSAVKRSDSKAAPEISKPKTWNFQDTIRSQSRDVSLLDLEALRKSLECLPSNNKNQASMDKNVNHIKNAKLKNVKEHNVKPTSSSRTSTSDAVAPSELSIPTPRDEDVNTKSDIKKVVLSWHPGESLGFSIRGGRDLGTGIYISSIDSGGYAQRKGLRVGDRILRVNNESFRFTTHEEAVAKIRDSYSLTLYVSSAYAHKMPGRVVVAKVMKNHHNNNNNNEIQDSTTATLQDITSQTLPTVSTTIIDDNIYDIATSNNDHMHQISNIKIKSEVKGHTEQGLTEGRSQRSDNKEEFQERSEVEEIQNEESRLIVIDADADGYLGCSIRGGIDFGLDVIISHIDYDSPAWRAGIKKRDIILEMNDKDVCTMKHLDVVTLATSEPQLKLLVRSGVKKGKPAVIKRPLSKDIEPKPDVTEGTLEALVPERSSPPLSPPKMRRLQSIGSASESTEHPNETSTPQLSKRRKAPAPPNTSPWQPPIASSPPTEPSGCSPPTQKTKVMKVGVTKQDLLRHPLLSKKENNSEKDTSGTSSIDNDTVLESVDQDTPRKLLSGTIRLNLNNDVKSNLSSSKISSSKQHVRNLFDQKLLIETPNIKNTRSKSLPNNFDTPVSPCTDMGEIYIDKKCVPLNIEISPSHHANKPPEPLIDEPEKLDRPNNAIKSIPNAKMVLDSKIAPLLSPSIKPTVNKTRAMKPFIQSNKNYVRKAPLKSNTKAALPLDTKMAGFVSKMPKSADNTPSCTENGIELISAKGIDSVALSIYNGSNEDEDWKI</sequence>
<dbReference type="Proteomes" id="UP000749559">
    <property type="component" value="Unassembled WGS sequence"/>
</dbReference>
<dbReference type="SUPFAM" id="SSF50156">
    <property type="entry name" value="PDZ domain-like"/>
    <property type="match status" value="2"/>
</dbReference>
<name>A0A8J1T7K2_OWEFU</name>
<evidence type="ECO:0000313" key="5">
    <source>
        <dbReference type="EMBL" id="CAH1783841.1"/>
    </source>
</evidence>
<gene>
    <name evidence="5" type="ORF">OFUS_LOCUS10131</name>
</gene>
<dbReference type="GO" id="GO:0005929">
    <property type="term" value="C:cilium"/>
    <property type="evidence" value="ECO:0007669"/>
    <property type="project" value="TreeGrafter"/>
</dbReference>
<feature type="compositionally biased region" description="Basic and acidic residues" evidence="4">
    <location>
        <begin position="478"/>
        <end position="494"/>
    </location>
</feature>
<evidence type="ECO:0000256" key="2">
    <source>
        <dbReference type="ARBA" id="ARBA00022737"/>
    </source>
</evidence>
<dbReference type="InterPro" id="IPR036034">
    <property type="entry name" value="PDZ_sf"/>
</dbReference>
<dbReference type="EMBL" id="CAIIXF020000005">
    <property type="protein sequence ID" value="CAH1783841.1"/>
    <property type="molecule type" value="Genomic_DNA"/>
</dbReference>
<dbReference type="Pfam" id="PF00595">
    <property type="entry name" value="PDZ"/>
    <property type="match status" value="2"/>
</dbReference>
<dbReference type="GO" id="GO:0005886">
    <property type="term" value="C:plasma membrane"/>
    <property type="evidence" value="ECO:0007669"/>
    <property type="project" value="TreeGrafter"/>
</dbReference>
<dbReference type="Gene3D" id="1.20.1160.20">
    <property type="match status" value="1"/>
</dbReference>
<dbReference type="AlphaFoldDB" id="A0A8J1T7K2"/>
<dbReference type="InterPro" id="IPR051844">
    <property type="entry name" value="USH2_Complex_Protein"/>
</dbReference>
<dbReference type="PANTHER" id="PTHR23116">
    <property type="entry name" value="PDZ DOMAIN CONTAINING WHIRLIN AND HARMONIN-RELATED"/>
    <property type="match status" value="1"/>
</dbReference>
<dbReference type="PROSITE" id="PS50106">
    <property type="entry name" value="PDZ"/>
    <property type="match status" value="2"/>
</dbReference>
<keyword evidence="2" id="KW-0677">Repeat</keyword>
<dbReference type="Gene3D" id="2.30.42.10">
    <property type="match status" value="2"/>
</dbReference>
<feature type="compositionally biased region" description="Basic and acidic residues" evidence="4">
    <location>
        <begin position="701"/>
        <end position="719"/>
    </location>
</feature>
<dbReference type="InterPro" id="IPR001478">
    <property type="entry name" value="PDZ"/>
</dbReference>
<dbReference type="OrthoDB" id="10029564at2759"/>
<dbReference type="PANTHER" id="PTHR23116:SF37">
    <property type="entry name" value="WHIRLIN"/>
    <property type="match status" value="1"/>
</dbReference>
<comment type="caution">
    <text evidence="5">The sequence shown here is derived from an EMBL/GenBank/DDBJ whole genome shotgun (WGS) entry which is preliminary data.</text>
</comment>
<dbReference type="CDD" id="cd00136">
    <property type="entry name" value="PDZ_canonical"/>
    <property type="match status" value="1"/>
</dbReference>
<proteinExistence type="predicted"/>
<protein>
    <submittedName>
        <fullName evidence="5">Uncharacterized protein</fullName>
    </submittedName>
</protein>
<accession>A0A8J1T7K2</accession>
<dbReference type="SMART" id="SM00228">
    <property type="entry name" value="PDZ"/>
    <property type="match status" value="2"/>
</dbReference>
<evidence type="ECO:0000256" key="1">
    <source>
        <dbReference type="ARBA" id="ARBA00004316"/>
    </source>
</evidence>